<dbReference type="InterPro" id="IPR046668">
    <property type="entry name" value="DUF6538"/>
</dbReference>
<dbReference type="Pfam" id="PF00589">
    <property type="entry name" value="Phage_integrase"/>
    <property type="match status" value="1"/>
</dbReference>
<dbReference type="InterPro" id="IPR010998">
    <property type="entry name" value="Integrase_recombinase_N"/>
</dbReference>
<organism evidence="8 9">
    <name type="scientific">Hyphomonas atlantica</name>
    <dbReference type="NCBI Taxonomy" id="1280948"/>
    <lineage>
        <taxon>Bacteria</taxon>
        <taxon>Pseudomonadati</taxon>
        <taxon>Pseudomonadota</taxon>
        <taxon>Alphaproteobacteria</taxon>
        <taxon>Hyphomonadales</taxon>
        <taxon>Hyphomonadaceae</taxon>
        <taxon>Hyphomonas</taxon>
    </lineage>
</organism>
<dbReference type="SUPFAM" id="SSF56349">
    <property type="entry name" value="DNA breaking-rejoining enzymes"/>
    <property type="match status" value="1"/>
</dbReference>
<dbReference type="Gene3D" id="1.10.443.10">
    <property type="entry name" value="Intergrase catalytic core"/>
    <property type="match status" value="1"/>
</dbReference>
<name>A0A059E1E7_9PROT</name>
<evidence type="ECO:0000256" key="4">
    <source>
        <dbReference type="ARBA" id="ARBA00023172"/>
    </source>
</evidence>
<reference evidence="8 9" key="1">
    <citation type="journal article" date="2014" name="Antonie Van Leeuwenhoek">
        <title>Hyphomonas beringensis sp. nov. and Hyphomonas chukchiensis sp. nov., isolated from surface seawater of the Bering Sea and Chukchi Sea.</title>
        <authorList>
            <person name="Li C."/>
            <person name="Lai Q."/>
            <person name="Li G."/>
            <person name="Dong C."/>
            <person name="Wang J."/>
            <person name="Liao Y."/>
            <person name="Shao Z."/>
        </authorList>
    </citation>
    <scope>NUCLEOTIDE SEQUENCE [LARGE SCALE GENOMIC DNA]</scope>
    <source>
        <strain evidence="8 9">22II1-22F38</strain>
    </source>
</reference>
<evidence type="ECO:0000256" key="3">
    <source>
        <dbReference type="ARBA" id="ARBA00023125"/>
    </source>
</evidence>
<dbReference type="InterPro" id="IPR013762">
    <property type="entry name" value="Integrase-like_cat_sf"/>
</dbReference>
<dbReference type="InterPro" id="IPR044068">
    <property type="entry name" value="CB"/>
</dbReference>
<dbReference type="GO" id="GO:0003677">
    <property type="term" value="F:DNA binding"/>
    <property type="evidence" value="ECO:0007669"/>
    <property type="project" value="UniProtKB-UniRule"/>
</dbReference>
<dbReference type="PANTHER" id="PTHR30349:SF81">
    <property type="entry name" value="TYROSINE RECOMBINASE XERC"/>
    <property type="match status" value="1"/>
</dbReference>
<dbReference type="InterPro" id="IPR002104">
    <property type="entry name" value="Integrase_catalytic"/>
</dbReference>
<dbReference type="PROSITE" id="PS51898">
    <property type="entry name" value="TYR_RECOMBINASE"/>
    <property type="match status" value="1"/>
</dbReference>
<evidence type="ECO:0000256" key="5">
    <source>
        <dbReference type="PROSITE-ProRule" id="PRU01248"/>
    </source>
</evidence>
<evidence type="ECO:0000256" key="1">
    <source>
        <dbReference type="ARBA" id="ARBA00022829"/>
    </source>
</evidence>
<keyword evidence="4" id="KW-0233">DNA recombination</keyword>
<dbReference type="GO" id="GO:0015074">
    <property type="term" value="P:DNA integration"/>
    <property type="evidence" value="ECO:0007669"/>
    <property type="project" value="UniProtKB-KW"/>
</dbReference>
<dbReference type="PATRIC" id="fig|1280948.3.peg.1825"/>
<dbReference type="PANTHER" id="PTHR30349">
    <property type="entry name" value="PHAGE INTEGRASE-RELATED"/>
    <property type="match status" value="1"/>
</dbReference>
<dbReference type="AlphaFoldDB" id="A0A059E1E7"/>
<evidence type="ECO:0000313" key="8">
    <source>
        <dbReference type="EMBL" id="KCZ61453.1"/>
    </source>
</evidence>
<gene>
    <name evidence="8" type="ORF">HY36_16465</name>
</gene>
<keyword evidence="9" id="KW-1185">Reference proteome</keyword>
<dbReference type="EMBL" id="AWFH01000013">
    <property type="protein sequence ID" value="KCZ61453.1"/>
    <property type="molecule type" value="Genomic_DNA"/>
</dbReference>
<comment type="caution">
    <text evidence="8">The sequence shown here is derived from an EMBL/GenBank/DDBJ whole genome shotgun (WGS) entry which is preliminary data.</text>
</comment>
<evidence type="ECO:0000313" key="9">
    <source>
        <dbReference type="Proteomes" id="UP000024547"/>
    </source>
</evidence>
<evidence type="ECO:0000259" key="7">
    <source>
        <dbReference type="PROSITE" id="PS51900"/>
    </source>
</evidence>
<dbReference type="GO" id="GO:0006310">
    <property type="term" value="P:DNA recombination"/>
    <property type="evidence" value="ECO:0007669"/>
    <property type="project" value="UniProtKB-KW"/>
</dbReference>
<dbReference type="Gene3D" id="1.10.150.130">
    <property type="match status" value="1"/>
</dbReference>
<dbReference type="RefSeq" id="WP_035551464.1">
    <property type="nucleotide sequence ID" value="NZ_AWFH01000013.1"/>
</dbReference>
<dbReference type="InterPro" id="IPR011010">
    <property type="entry name" value="DNA_brk_join_enz"/>
</dbReference>
<dbReference type="PROSITE" id="PS51900">
    <property type="entry name" value="CB"/>
    <property type="match status" value="1"/>
</dbReference>
<evidence type="ECO:0000259" key="6">
    <source>
        <dbReference type="PROSITE" id="PS51898"/>
    </source>
</evidence>
<dbReference type="eggNOG" id="COG0582">
    <property type="taxonomic scope" value="Bacteria"/>
</dbReference>
<feature type="domain" description="Tyr recombinase" evidence="6">
    <location>
        <begin position="268"/>
        <end position="451"/>
    </location>
</feature>
<dbReference type="STRING" id="1280948.HY36_16465"/>
<dbReference type="Pfam" id="PF20172">
    <property type="entry name" value="DUF6538"/>
    <property type="match status" value="1"/>
</dbReference>
<keyword evidence="1" id="KW-0159">Chromosome partition</keyword>
<keyword evidence="3 5" id="KW-0238">DNA-binding</keyword>
<keyword evidence="2" id="KW-0229">DNA integration</keyword>
<evidence type="ECO:0000256" key="2">
    <source>
        <dbReference type="ARBA" id="ARBA00022908"/>
    </source>
</evidence>
<sequence>MKHFSLGSKFLKDRGGWWHYVRRVPARFKDVDKRGLIQIALRTQSLEVAMMRRNSLAEADAALWNSLALQREGTQRSRSRAATERHRAAVARAMAEGFVYRPVDEIAALPDLDELIARLREVDRGHTPTEEKAEALLGGAPAAKDRTTVSEAFELYVAKIAFDDQFNKSEAQRKAWQKRKQVSIDYFIDREGDIPLLDITRDVATRYRDWWQSRMLPQTDGSKPFTPNTVNRHIGNMRSLYLRYFKYRGETDVDDPFRGFFFAGKSRVKRASFSDAWVREKILAPGVFDDLRLELRVIIYLLVETGARLSEIVNLRPNDIRLDHEIPHIVIRPEQNRELKTSDSEREIPLVGIALPAMKLCPTGFEHYYDRNTLVSANLMKAFKQRGLLPTKDHVIYSLRHSFEDRMLEGNLDYGLRCALMGHKNNRPEYGQGGSLSFRRAQLSRIAHPFSKEIFGGGG</sequence>
<feature type="domain" description="Core-binding (CB)" evidence="7">
    <location>
        <begin position="147"/>
        <end position="245"/>
    </location>
</feature>
<dbReference type="Proteomes" id="UP000024547">
    <property type="component" value="Unassembled WGS sequence"/>
</dbReference>
<dbReference type="GO" id="GO:0007059">
    <property type="term" value="P:chromosome segregation"/>
    <property type="evidence" value="ECO:0007669"/>
    <property type="project" value="UniProtKB-KW"/>
</dbReference>
<accession>A0A059E1E7</accession>
<proteinExistence type="predicted"/>
<dbReference type="InterPro" id="IPR050090">
    <property type="entry name" value="Tyrosine_recombinase_XerCD"/>
</dbReference>
<protein>
    <recommendedName>
        <fullName evidence="10">Integrase</fullName>
    </recommendedName>
</protein>
<evidence type="ECO:0008006" key="10">
    <source>
        <dbReference type="Google" id="ProtNLM"/>
    </source>
</evidence>